<dbReference type="PANTHER" id="PTHR10122">
    <property type="entry name" value="CYTOCHROME C OXIDASE SUBUNIT 5B, MITOCHONDRIAL"/>
    <property type="match status" value="1"/>
</dbReference>
<evidence type="ECO:0000256" key="3">
    <source>
        <dbReference type="PIRSR" id="PIRSR602124-2"/>
    </source>
</evidence>
<dbReference type="GO" id="GO:0006123">
    <property type="term" value="P:mitochondrial electron transport, cytochrome c to oxygen"/>
    <property type="evidence" value="ECO:0007669"/>
    <property type="project" value="InterPro"/>
</dbReference>
<evidence type="ECO:0000313" key="6">
    <source>
        <dbReference type="EMBL" id="RDW22778.1"/>
    </source>
</evidence>
<reference evidence="5 7" key="1">
    <citation type="journal article" date="2016" name="PLoS ONE">
        <title>Sequence Assembly of Yarrowia lipolytica Strain W29/CLIB89 Shows Transposable Element Diversity.</title>
        <authorList>
            <person name="Magnan C."/>
            <person name="Yu J."/>
            <person name="Chang I."/>
            <person name="Jahn E."/>
            <person name="Kanomata Y."/>
            <person name="Wu J."/>
            <person name="Zeller M."/>
            <person name="Oakes M."/>
            <person name="Baldi P."/>
            <person name="Sandmeyer S."/>
        </authorList>
    </citation>
    <scope>NUCLEOTIDE SEQUENCE [LARGE SCALE GENOMIC DNA]</scope>
    <source>
        <strain evidence="5">CLIB89</strain>
        <strain evidence="7">CLIB89(W29)</strain>
    </source>
</reference>
<dbReference type="Gene3D" id="2.60.11.10">
    <property type="entry name" value="Cytochrome c oxidase, subunit Vb"/>
    <property type="match status" value="1"/>
</dbReference>
<keyword evidence="2 3" id="KW-0862">Zinc</keyword>
<feature type="binding site" evidence="3">
    <location>
        <position position="126"/>
    </location>
    <ligand>
        <name>Zn(2+)</name>
        <dbReference type="ChEBI" id="CHEBI:29105"/>
    </ligand>
</feature>
<feature type="binding site" evidence="3">
    <location>
        <position position="144"/>
    </location>
    <ligand>
        <name>Zn(2+)</name>
        <dbReference type="ChEBI" id="CHEBI:29105"/>
    </ligand>
</feature>
<gene>
    <name evidence="6" type="ORF">B0I71DRAFT_89920</name>
    <name evidence="5" type="ORF">YALI1_E23635g</name>
</gene>
<dbReference type="VEuPathDB" id="FungiDB:YALI1_E23635g"/>
<dbReference type="EMBL" id="KZ859153">
    <property type="protein sequence ID" value="RDW22778.1"/>
    <property type="molecule type" value="Genomic_DNA"/>
</dbReference>
<dbReference type="Proteomes" id="UP000182444">
    <property type="component" value="Chromosome 1E"/>
</dbReference>
<dbReference type="EMBL" id="CP017557">
    <property type="protein sequence ID" value="AOW05671.1"/>
    <property type="molecule type" value="Genomic_DNA"/>
</dbReference>
<evidence type="ECO:0000256" key="1">
    <source>
        <dbReference type="ARBA" id="ARBA00022723"/>
    </source>
</evidence>
<dbReference type="OrthoDB" id="10249250at2759"/>
<dbReference type="InterPro" id="IPR002124">
    <property type="entry name" value="Cyt_c_oxidase_su5b"/>
</dbReference>
<dbReference type="GO" id="GO:0005740">
    <property type="term" value="C:mitochondrial envelope"/>
    <property type="evidence" value="ECO:0007669"/>
    <property type="project" value="InterPro"/>
</dbReference>
<dbReference type="SUPFAM" id="SSF57802">
    <property type="entry name" value="Rubredoxin-like"/>
    <property type="match status" value="1"/>
</dbReference>
<feature type="region of interest" description="Disordered" evidence="4">
    <location>
        <begin position="40"/>
        <end position="62"/>
    </location>
</feature>
<dbReference type="VEuPathDB" id="FungiDB:YALI0_E19723g"/>
<dbReference type="AlphaFoldDB" id="A0A1D8NJ71"/>
<dbReference type="Proteomes" id="UP000256601">
    <property type="component" value="Unassembled WGS sequence"/>
</dbReference>
<keyword evidence="1 3" id="KW-0479">Metal-binding</keyword>
<dbReference type="eggNOG" id="KOG3352">
    <property type="taxonomic scope" value="Eukaryota"/>
</dbReference>
<evidence type="ECO:0000256" key="2">
    <source>
        <dbReference type="ARBA" id="ARBA00022833"/>
    </source>
</evidence>
<evidence type="ECO:0000313" key="7">
    <source>
        <dbReference type="Proteomes" id="UP000182444"/>
    </source>
</evidence>
<evidence type="ECO:0000256" key="4">
    <source>
        <dbReference type="SAM" id="MobiDB-lite"/>
    </source>
</evidence>
<dbReference type="OMA" id="DHKPYWM"/>
<feature type="binding site" evidence="3">
    <location>
        <position position="141"/>
    </location>
    <ligand>
        <name>Zn(2+)</name>
        <dbReference type="ChEBI" id="CHEBI:29105"/>
    </ligand>
</feature>
<dbReference type="CDD" id="cd00924">
    <property type="entry name" value="Cyt_c_Oxidase_Vb"/>
    <property type="match status" value="1"/>
</dbReference>
<proteinExistence type="predicted"/>
<accession>A0A1D8NJ71</accession>
<sequence>MFALRRSLLSAGRIARPQQVARFSSASALLQHKAVKPAEKLSEVTGPESLIGTSAAPGTVPTDLEQETGLARLELLGKMDGIDIFDLGPVIRPQHSVKGTPDDPIWVPTYDNSRIVGCSGTPHGSHEVQWFHAGVDKVGRCDECGAVYRAYELGADEEAPHH</sequence>
<dbReference type="Pfam" id="PF01215">
    <property type="entry name" value="COX5B"/>
    <property type="match status" value="1"/>
</dbReference>
<dbReference type="PANTHER" id="PTHR10122:SF0">
    <property type="entry name" value="CYTOCHROME C OXIDASE SUBUNIT 5B, ISOFORM A-RELATED"/>
    <property type="match status" value="1"/>
</dbReference>
<dbReference type="GO" id="GO:0046872">
    <property type="term" value="F:metal ion binding"/>
    <property type="evidence" value="ECO:0007669"/>
    <property type="project" value="UniProtKB-KW"/>
</dbReference>
<dbReference type="GO" id="GO:0045277">
    <property type="term" value="C:respiratory chain complex IV"/>
    <property type="evidence" value="ECO:0007669"/>
    <property type="project" value="EnsemblFungi"/>
</dbReference>
<name>A0A1D8NJ71_YARLL</name>
<evidence type="ECO:0000313" key="8">
    <source>
        <dbReference type="Proteomes" id="UP000256601"/>
    </source>
</evidence>
<dbReference type="PROSITE" id="PS51359">
    <property type="entry name" value="COX5B_2"/>
    <property type="match status" value="1"/>
</dbReference>
<protein>
    <submittedName>
        <fullName evidence="6">Cytochrome c oxidase</fullName>
    </submittedName>
</protein>
<reference evidence="6 8" key="2">
    <citation type="submission" date="2018-07" db="EMBL/GenBank/DDBJ databases">
        <title>Draft Genome Assemblies for Five Robust Yarrowia lipolytica Strains Exhibiting High Lipid Production and Pentose Sugar Utilization and Sugar Alcohol Secretion from Undetoxified Lignocellulosic Biomass Hydrolysates.</title>
        <authorList>
            <consortium name="DOE Joint Genome Institute"/>
            <person name="Walker C."/>
            <person name="Ryu S."/>
            <person name="Na H."/>
            <person name="Zane M."/>
            <person name="LaButti K."/>
            <person name="Lipzen A."/>
            <person name="Haridas S."/>
            <person name="Barry K."/>
            <person name="Grigoriev I.V."/>
            <person name="Quarterman J."/>
            <person name="Slininger P."/>
            <person name="Dien B."/>
            <person name="Trinh C.T."/>
        </authorList>
    </citation>
    <scope>NUCLEOTIDE SEQUENCE [LARGE SCALE GENOMIC DNA]</scope>
    <source>
        <strain evidence="6 8">YB392</strain>
    </source>
</reference>
<dbReference type="InterPro" id="IPR036972">
    <property type="entry name" value="Cyt_c_oxidase_su5b_sf"/>
</dbReference>
<dbReference type="RefSeq" id="XP_504159.1">
    <property type="nucleotide sequence ID" value="XM_504159.1"/>
</dbReference>
<feature type="binding site" evidence="3">
    <location>
        <position position="118"/>
    </location>
    <ligand>
        <name>Zn(2+)</name>
        <dbReference type="ChEBI" id="CHEBI:29105"/>
    </ligand>
</feature>
<organism evidence="5 7">
    <name type="scientific">Yarrowia lipolytica</name>
    <name type="common">Candida lipolytica</name>
    <dbReference type="NCBI Taxonomy" id="4952"/>
    <lineage>
        <taxon>Eukaryota</taxon>
        <taxon>Fungi</taxon>
        <taxon>Dikarya</taxon>
        <taxon>Ascomycota</taxon>
        <taxon>Saccharomycotina</taxon>
        <taxon>Dipodascomycetes</taxon>
        <taxon>Dipodascales</taxon>
        <taxon>Dipodascales incertae sedis</taxon>
        <taxon>Yarrowia</taxon>
    </lineage>
</organism>
<dbReference type="KEGG" id="yli:2911778"/>
<dbReference type="GeneID" id="2911778"/>
<evidence type="ECO:0000313" key="5">
    <source>
        <dbReference type="EMBL" id="AOW05671.1"/>
    </source>
</evidence>
<dbReference type="GO" id="GO:0004129">
    <property type="term" value="F:cytochrome-c oxidase activity"/>
    <property type="evidence" value="ECO:0007669"/>
    <property type="project" value="EnsemblFungi"/>
</dbReference>